<dbReference type="CDD" id="cd20716">
    <property type="entry name" value="cyt_P460_fam"/>
    <property type="match status" value="1"/>
</dbReference>
<keyword evidence="1" id="KW-1133">Transmembrane helix</keyword>
<dbReference type="EMBL" id="QZKU01000007">
    <property type="protein sequence ID" value="RJP26552.1"/>
    <property type="molecule type" value="Genomic_DNA"/>
</dbReference>
<dbReference type="Gene3D" id="3.50.70.20">
    <property type="entry name" value="Cytochrome P460"/>
    <property type="match status" value="1"/>
</dbReference>
<evidence type="ECO:0000259" key="2">
    <source>
        <dbReference type="Pfam" id="PF16694"/>
    </source>
</evidence>
<dbReference type="Proteomes" id="UP000265882">
    <property type="component" value="Unassembled WGS sequence"/>
</dbReference>
<dbReference type="InterPro" id="IPR032033">
    <property type="entry name" value="Cytochrome_P460"/>
</dbReference>
<dbReference type="InterPro" id="IPR038142">
    <property type="entry name" value="Cytochrome_P460_sp"/>
</dbReference>
<dbReference type="Pfam" id="PF16694">
    <property type="entry name" value="Cytochrome_P460"/>
    <property type="match status" value="1"/>
</dbReference>
<evidence type="ECO:0000256" key="1">
    <source>
        <dbReference type="SAM" id="Phobius"/>
    </source>
</evidence>
<protein>
    <recommendedName>
        <fullName evidence="2">Cytochrome P460 domain-containing protein</fullName>
    </recommendedName>
</protein>
<name>A0A3A4P5X4_ABYX5</name>
<accession>A0A3A4P5X4</accession>
<gene>
    <name evidence="3" type="ORF">C4520_00580</name>
</gene>
<evidence type="ECO:0000313" key="3">
    <source>
        <dbReference type="EMBL" id="RJP26552.1"/>
    </source>
</evidence>
<proteinExistence type="predicted"/>
<reference evidence="3 4" key="1">
    <citation type="journal article" date="2017" name="ISME J.">
        <title>Energy and carbon metabolisms in a deep terrestrial subsurface fluid microbial community.</title>
        <authorList>
            <person name="Momper L."/>
            <person name="Jungbluth S.P."/>
            <person name="Lee M.D."/>
            <person name="Amend J.P."/>
        </authorList>
    </citation>
    <scope>NUCLEOTIDE SEQUENCE [LARGE SCALE GENOMIC DNA]</scope>
    <source>
        <strain evidence="3">SURF_5</strain>
    </source>
</reference>
<evidence type="ECO:0000313" key="4">
    <source>
        <dbReference type="Proteomes" id="UP000265882"/>
    </source>
</evidence>
<organism evidence="3 4">
    <name type="scientific">Abyssobacteria bacterium (strain SURF_5)</name>
    <dbReference type="NCBI Taxonomy" id="2093360"/>
    <lineage>
        <taxon>Bacteria</taxon>
        <taxon>Pseudomonadati</taxon>
        <taxon>Candidatus Hydrogenedentota</taxon>
        <taxon>Candidatus Abyssobacteria</taxon>
    </lineage>
</organism>
<keyword evidence="1" id="KW-0812">Transmembrane</keyword>
<feature type="domain" description="Cytochrome P460" evidence="2">
    <location>
        <begin position="119"/>
        <end position="212"/>
    </location>
</feature>
<feature type="transmembrane region" description="Helical" evidence="1">
    <location>
        <begin position="44"/>
        <end position="64"/>
    </location>
</feature>
<dbReference type="AlphaFoldDB" id="A0A3A4P5X4"/>
<comment type="caution">
    <text evidence="3">The sequence shown here is derived from an EMBL/GenBank/DDBJ whole genome shotgun (WGS) entry which is preliminary data.</text>
</comment>
<sequence length="217" mass="24218">MLWCDHFCMALDHPRSSDSPATFHVHAELHCMKRKEKQMDCRKLTLGAMLVLAAVFFPLIFASAEEAEPQPQAAPQQAQPPSIEPAGPALWQHLQQENYRERWEMWPGKSAFYAGTEPHGVLLTTYVNATAYDAITEKEAPLPPGSVIVKENYDQAKTLQSYTVMLKSEGFNPEAGNWFWAKYTAAGEVEAAGKADGCIQCHGTKEENDYIMTSPLK</sequence>
<keyword evidence="1" id="KW-0472">Membrane</keyword>